<dbReference type="PANTHER" id="PTHR45453:SF1">
    <property type="entry name" value="PHOSPHATE REGULON SENSOR PROTEIN PHOR"/>
    <property type="match status" value="1"/>
</dbReference>
<evidence type="ECO:0000256" key="4">
    <source>
        <dbReference type="ARBA" id="ARBA00022679"/>
    </source>
</evidence>
<dbReference type="GO" id="GO:0004721">
    <property type="term" value="F:phosphoprotein phosphatase activity"/>
    <property type="evidence" value="ECO:0007669"/>
    <property type="project" value="TreeGrafter"/>
</dbReference>
<dbReference type="InterPro" id="IPR050351">
    <property type="entry name" value="BphY/WalK/GraS-like"/>
</dbReference>
<dbReference type="InterPro" id="IPR000014">
    <property type="entry name" value="PAS"/>
</dbReference>
<dbReference type="PANTHER" id="PTHR45453">
    <property type="entry name" value="PHOSPHATE REGULON SENSOR PROTEIN PHOR"/>
    <property type="match status" value="1"/>
</dbReference>
<dbReference type="InterPro" id="IPR003594">
    <property type="entry name" value="HATPase_dom"/>
</dbReference>
<evidence type="ECO:0000256" key="3">
    <source>
        <dbReference type="ARBA" id="ARBA00022553"/>
    </source>
</evidence>
<dbReference type="Proteomes" id="UP000232196">
    <property type="component" value="Unassembled WGS sequence"/>
</dbReference>
<dbReference type="EMBL" id="NPDN01000002">
    <property type="protein sequence ID" value="PJZ26670.1"/>
    <property type="molecule type" value="Genomic_DNA"/>
</dbReference>
<dbReference type="PROSITE" id="PS50112">
    <property type="entry name" value="PAS"/>
    <property type="match status" value="1"/>
</dbReference>
<dbReference type="InterPro" id="IPR036890">
    <property type="entry name" value="HATPase_C_sf"/>
</dbReference>
<accession>A0A2M9XG63</accession>
<evidence type="ECO:0000259" key="8">
    <source>
        <dbReference type="PROSITE" id="PS50112"/>
    </source>
</evidence>
<sequence>MNSLVRNLLSPAILTEENGKIIESNDKFAELIGKELDATFDYHDWIHPVDREHEISLWEKDPNLKHYEMVKRLKNTDEIYLAYHTVTSRTTNGSLLTLFLPMENKLPSDFKNISIHPTGESVKKAEIEIYRKALELFDWKQSLKDRYSSTAWMDSAIKQINITLMQGTGVGSLMTVLSMILSKAKRKEGAEFVEIRSNLFDLLQDGVASASRFTNFLSSAQALFEESETPDEIGTVAEFVDVLREVIDEISPSVALKDQKILVSDNLHILSNRLRFKKPWISTIAKEVLINALKYSPDKSNVLILVLRIGDELQFKVINDPPFSGYLQEFHEDLVFEPFYRGVKFMDERFDQEQFGMGLGLPVVKKLVELQNGKVHLQTMNLNLDDTRKEGICLTMRFPVIE</sequence>
<evidence type="ECO:0000313" key="10">
    <source>
        <dbReference type="Proteomes" id="UP000232196"/>
    </source>
</evidence>
<gene>
    <name evidence="9" type="ORF">CH357_04030</name>
</gene>
<keyword evidence="9" id="KW-0067">ATP-binding</keyword>
<dbReference type="Gene3D" id="3.30.565.10">
    <property type="entry name" value="Histidine kinase-like ATPase, C-terminal domain"/>
    <property type="match status" value="1"/>
</dbReference>
<dbReference type="PROSITE" id="PS50109">
    <property type="entry name" value="HIS_KIN"/>
    <property type="match status" value="1"/>
</dbReference>
<dbReference type="GO" id="GO:0000155">
    <property type="term" value="F:phosphorelay sensor kinase activity"/>
    <property type="evidence" value="ECO:0007669"/>
    <property type="project" value="TreeGrafter"/>
</dbReference>
<dbReference type="EC" id="2.7.13.3" evidence="2"/>
<keyword evidence="6" id="KW-0902">Two-component regulatory system</keyword>
<protein>
    <recommendedName>
        <fullName evidence="2">histidine kinase</fullName>
        <ecNumber evidence="2">2.7.13.3</ecNumber>
    </recommendedName>
</protein>
<dbReference type="OrthoDB" id="315561at2"/>
<evidence type="ECO:0000256" key="1">
    <source>
        <dbReference type="ARBA" id="ARBA00000085"/>
    </source>
</evidence>
<keyword evidence="4" id="KW-0808">Transferase</keyword>
<dbReference type="InterPro" id="IPR005467">
    <property type="entry name" value="His_kinase_dom"/>
</dbReference>
<dbReference type="RefSeq" id="WP_100705487.1">
    <property type="nucleotide sequence ID" value="NZ_NPDL01000002.1"/>
</dbReference>
<proteinExistence type="predicted"/>
<feature type="domain" description="Histidine kinase" evidence="7">
    <location>
        <begin position="281"/>
        <end position="402"/>
    </location>
</feature>
<keyword evidence="5" id="KW-0418">Kinase</keyword>
<evidence type="ECO:0000256" key="5">
    <source>
        <dbReference type="ARBA" id="ARBA00022777"/>
    </source>
</evidence>
<evidence type="ECO:0000256" key="6">
    <source>
        <dbReference type="ARBA" id="ARBA00023012"/>
    </source>
</evidence>
<feature type="domain" description="PAS" evidence="8">
    <location>
        <begin position="1"/>
        <end position="33"/>
    </location>
</feature>
<dbReference type="GO" id="GO:0005524">
    <property type="term" value="F:ATP binding"/>
    <property type="evidence" value="ECO:0007669"/>
    <property type="project" value="UniProtKB-KW"/>
</dbReference>
<reference evidence="9 10" key="1">
    <citation type="submission" date="2017-07" db="EMBL/GenBank/DDBJ databases">
        <title>Leptospira spp. isolated from tropical soils.</title>
        <authorList>
            <person name="Thibeaux R."/>
            <person name="Iraola G."/>
            <person name="Ferres I."/>
            <person name="Bierque E."/>
            <person name="Girault D."/>
            <person name="Soupe-Gilbert M.-E."/>
            <person name="Picardeau M."/>
            <person name="Goarant C."/>
        </authorList>
    </citation>
    <scope>NUCLEOTIDE SEQUENCE [LARGE SCALE GENOMIC DNA]</scope>
    <source>
        <strain evidence="9 10">MCA1-C-A1</strain>
    </source>
</reference>
<dbReference type="GO" id="GO:0016036">
    <property type="term" value="P:cellular response to phosphate starvation"/>
    <property type="evidence" value="ECO:0007669"/>
    <property type="project" value="TreeGrafter"/>
</dbReference>
<keyword evidence="9" id="KW-0547">Nucleotide-binding</keyword>
<dbReference type="AlphaFoldDB" id="A0A2M9XG63"/>
<evidence type="ECO:0000313" key="9">
    <source>
        <dbReference type="EMBL" id="PJZ26670.1"/>
    </source>
</evidence>
<keyword evidence="3" id="KW-0597">Phosphoprotein</keyword>
<comment type="catalytic activity">
    <reaction evidence="1">
        <text>ATP + protein L-histidine = ADP + protein N-phospho-L-histidine.</text>
        <dbReference type="EC" id="2.7.13.3"/>
    </reaction>
</comment>
<keyword evidence="10" id="KW-1185">Reference proteome</keyword>
<name>A0A2M9XG63_9LEPT</name>
<organism evidence="9 10">
    <name type="scientific">Leptospira hartskeerlii</name>
    <dbReference type="NCBI Taxonomy" id="2023177"/>
    <lineage>
        <taxon>Bacteria</taxon>
        <taxon>Pseudomonadati</taxon>
        <taxon>Spirochaetota</taxon>
        <taxon>Spirochaetia</taxon>
        <taxon>Leptospirales</taxon>
        <taxon>Leptospiraceae</taxon>
        <taxon>Leptospira</taxon>
    </lineage>
</organism>
<evidence type="ECO:0000259" key="7">
    <source>
        <dbReference type="PROSITE" id="PS50109"/>
    </source>
</evidence>
<comment type="caution">
    <text evidence="9">The sequence shown here is derived from an EMBL/GenBank/DDBJ whole genome shotgun (WGS) entry which is preliminary data.</text>
</comment>
<evidence type="ECO:0000256" key="2">
    <source>
        <dbReference type="ARBA" id="ARBA00012438"/>
    </source>
</evidence>
<dbReference type="GO" id="GO:0005886">
    <property type="term" value="C:plasma membrane"/>
    <property type="evidence" value="ECO:0007669"/>
    <property type="project" value="TreeGrafter"/>
</dbReference>
<dbReference type="SUPFAM" id="SSF55874">
    <property type="entry name" value="ATPase domain of HSP90 chaperone/DNA topoisomerase II/histidine kinase"/>
    <property type="match status" value="1"/>
</dbReference>
<dbReference type="Pfam" id="PF02518">
    <property type="entry name" value="HATPase_c"/>
    <property type="match status" value="1"/>
</dbReference>